<keyword evidence="3" id="KW-1185">Reference proteome</keyword>
<feature type="domain" description="Pyridoxamine 5'-phosphate oxidase N-terminal" evidence="1">
    <location>
        <begin position="10"/>
        <end position="133"/>
    </location>
</feature>
<accession>G9P5X1</accession>
<reference evidence="2 3" key="1">
    <citation type="journal article" date="2011" name="Genome Biol.">
        <title>Comparative genome sequence analysis underscores mycoparasitism as the ancestral life style of Trichoderma.</title>
        <authorList>
            <person name="Kubicek C.P."/>
            <person name="Herrera-Estrella A."/>
            <person name="Seidl-Seiboth V."/>
            <person name="Martinez D.A."/>
            <person name="Druzhinina I.S."/>
            <person name="Thon M."/>
            <person name="Zeilinger S."/>
            <person name="Casas-Flores S."/>
            <person name="Horwitz B.A."/>
            <person name="Mukherjee P.K."/>
            <person name="Mukherjee M."/>
            <person name="Kredics L."/>
            <person name="Alcaraz L.D."/>
            <person name="Aerts A."/>
            <person name="Antal Z."/>
            <person name="Atanasova L."/>
            <person name="Cervantes-Badillo M.G."/>
            <person name="Challacombe J."/>
            <person name="Chertkov O."/>
            <person name="McCluskey K."/>
            <person name="Coulpier F."/>
            <person name="Deshpande N."/>
            <person name="von Doehren H."/>
            <person name="Ebbole D.J."/>
            <person name="Esquivel-Naranjo E.U."/>
            <person name="Fekete E."/>
            <person name="Flipphi M."/>
            <person name="Glaser F."/>
            <person name="Gomez-Rodriguez E.Y."/>
            <person name="Gruber S."/>
            <person name="Han C."/>
            <person name="Henrissat B."/>
            <person name="Hermosa R."/>
            <person name="Hernandez-Onate M."/>
            <person name="Karaffa L."/>
            <person name="Kosti I."/>
            <person name="Le Crom S."/>
            <person name="Lindquist E."/>
            <person name="Lucas S."/>
            <person name="Luebeck M."/>
            <person name="Luebeck P.S."/>
            <person name="Margeot A."/>
            <person name="Metz B."/>
            <person name="Misra M."/>
            <person name="Nevalainen H."/>
            <person name="Omann M."/>
            <person name="Packer N."/>
            <person name="Perrone G."/>
            <person name="Uresti-Rivera E.E."/>
            <person name="Salamov A."/>
            <person name="Schmoll M."/>
            <person name="Seiboth B."/>
            <person name="Shapiro H."/>
            <person name="Sukno S."/>
            <person name="Tamayo-Ramos J.A."/>
            <person name="Tisch D."/>
            <person name="Wiest A."/>
            <person name="Wilkinson H.H."/>
            <person name="Zhang M."/>
            <person name="Coutinho P.M."/>
            <person name="Kenerley C.M."/>
            <person name="Monte E."/>
            <person name="Baker S.E."/>
            <person name="Grigoriev I.V."/>
        </authorList>
    </citation>
    <scope>NUCLEOTIDE SEQUENCE [LARGE SCALE GENOMIC DNA]</scope>
    <source>
        <strain evidence="3">ATCC 20476 / IMI 206040</strain>
    </source>
</reference>
<dbReference type="PANTHER" id="PTHR39336">
    <property type="entry name" value="PYRIDOXAMINE PHOSPHATE OXIDASE FAMILY PROTEIN (AFU_ORTHOLOGUE AFUA_6G11440)"/>
    <property type="match status" value="1"/>
</dbReference>
<name>G9P5X1_HYPAI</name>
<sequence length="239" mass="26877">MVHFYKSISEDLRTWALQQQMFFIASAPLNGQHVNLSPKGLIQSTFHIFDSNHAAYLDTAGSGVETISHLYENKRATLMFCSLDGKPRIMRLFCTGSVVERTDPRFSELMQSIGQEGDFPGIRAVIMLEIWEVQTSCGYGVPILDRDSHSQHSEEEMAVDCCCYKERPTLEKALEKMVKKGGIDAYIRDNSRRSLDGLLGLREARKMSGEWLLVGDITTWITRQLAQVPAIALGIFIGL</sequence>
<organism evidence="2 3">
    <name type="scientific">Hypocrea atroviridis (strain ATCC 20476 / IMI 206040)</name>
    <name type="common">Trichoderma atroviride</name>
    <dbReference type="NCBI Taxonomy" id="452589"/>
    <lineage>
        <taxon>Eukaryota</taxon>
        <taxon>Fungi</taxon>
        <taxon>Dikarya</taxon>
        <taxon>Ascomycota</taxon>
        <taxon>Pezizomycotina</taxon>
        <taxon>Sordariomycetes</taxon>
        <taxon>Hypocreomycetidae</taxon>
        <taxon>Hypocreales</taxon>
        <taxon>Hypocreaceae</taxon>
        <taxon>Trichoderma</taxon>
    </lineage>
</organism>
<dbReference type="EMBL" id="ABDG02000027">
    <property type="protein sequence ID" value="EHK42195.1"/>
    <property type="molecule type" value="Genomic_DNA"/>
</dbReference>
<dbReference type="Pfam" id="PF01243">
    <property type="entry name" value="PNPOx_N"/>
    <property type="match status" value="1"/>
</dbReference>
<dbReference type="Proteomes" id="UP000005426">
    <property type="component" value="Unassembled WGS sequence"/>
</dbReference>
<evidence type="ECO:0000313" key="3">
    <source>
        <dbReference type="Proteomes" id="UP000005426"/>
    </source>
</evidence>
<dbReference type="Gene3D" id="2.30.110.10">
    <property type="entry name" value="Electron Transport, Fmn-binding Protein, Chain A"/>
    <property type="match status" value="1"/>
</dbReference>
<dbReference type="AlphaFoldDB" id="G9P5X1"/>
<comment type="caution">
    <text evidence="2">The sequence shown here is derived from an EMBL/GenBank/DDBJ whole genome shotgun (WGS) entry which is preliminary data.</text>
</comment>
<dbReference type="PANTHER" id="PTHR39336:SF1">
    <property type="entry name" value="PYRIDOXAMINE PHOSPHATE OXIDASE FAMILY PROTEIN (AFU_ORTHOLOGUE AFUA_6G11440)"/>
    <property type="match status" value="1"/>
</dbReference>
<proteinExistence type="predicted"/>
<dbReference type="OMA" id="SGCETIC"/>
<protein>
    <recommendedName>
        <fullName evidence="1">Pyridoxamine 5'-phosphate oxidase N-terminal domain-containing protein</fullName>
    </recommendedName>
</protein>
<feature type="non-terminal residue" evidence="2">
    <location>
        <position position="239"/>
    </location>
</feature>
<gene>
    <name evidence="2" type="ORF">TRIATDRAFT_18014</name>
</gene>
<evidence type="ECO:0000313" key="2">
    <source>
        <dbReference type="EMBL" id="EHK42195.1"/>
    </source>
</evidence>
<dbReference type="InterPro" id="IPR011576">
    <property type="entry name" value="Pyridox_Oxase_N"/>
</dbReference>
<dbReference type="OrthoDB" id="539398at2759"/>
<dbReference type="STRING" id="452589.G9P5X1"/>
<dbReference type="SUPFAM" id="SSF50475">
    <property type="entry name" value="FMN-binding split barrel"/>
    <property type="match status" value="1"/>
</dbReference>
<dbReference type="eggNOG" id="ENOG502S0EA">
    <property type="taxonomic scope" value="Eukaryota"/>
</dbReference>
<dbReference type="InterPro" id="IPR012349">
    <property type="entry name" value="Split_barrel_FMN-bd"/>
</dbReference>
<evidence type="ECO:0000259" key="1">
    <source>
        <dbReference type="Pfam" id="PF01243"/>
    </source>
</evidence>
<dbReference type="HOGENOM" id="CLU_054794_1_0_1"/>